<dbReference type="EMBL" id="CAJNOC010001497">
    <property type="protein sequence ID" value="CAF0869681.1"/>
    <property type="molecule type" value="Genomic_DNA"/>
</dbReference>
<reference evidence="1" key="1">
    <citation type="submission" date="2021-02" db="EMBL/GenBank/DDBJ databases">
        <authorList>
            <person name="Nowell W R."/>
        </authorList>
    </citation>
    <scope>NUCLEOTIDE SEQUENCE</scope>
    <source>
        <strain evidence="1">Ploen Becks lab</strain>
    </source>
</reference>
<sequence>MSKVVGRLFQKMRTKISKLLKKNIINESIDLEEVDHNSSFKRNLPYRRSYMISPITPLKISNPNIRLKKQTARVRLFVQENQKPIKDNDSCPKI</sequence>
<dbReference type="AlphaFoldDB" id="A0A813XGI0"/>
<keyword evidence="2" id="KW-1185">Reference proteome</keyword>
<evidence type="ECO:0000313" key="1">
    <source>
        <dbReference type="EMBL" id="CAF0869681.1"/>
    </source>
</evidence>
<evidence type="ECO:0000313" key="2">
    <source>
        <dbReference type="Proteomes" id="UP000663879"/>
    </source>
</evidence>
<proteinExistence type="predicted"/>
<accession>A0A813XGI0</accession>
<protein>
    <submittedName>
        <fullName evidence="1">Uncharacterized protein</fullName>
    </submittedName>
</protein>
<name>A0A813XGI0_9BILA</name>
<organism evidence="1 2">
    <name type="scientific">Brachionus calyciflorus</name>
    <dbReference type="NCBI Taxonomy" id="104777"/>
    <lineage>
        <taxon>Eukaryota</taxon>
        <taxon>Metazoa</taxon>
        <taxon>Spiralia</taxon>
        <taxon>Gnathifera</taxon>
        <taxon>Rotifera</taxon>
        <taxon>Eurotatoria</taxon>
        <taxon>Monogononta</taxon>
        <taxon>Pseudotrocha</taxon>
        <taxon>Ploima</taxon>
        <taxon>Brachionidae</taxon>
        <taxon>Brachionus</taxon>
    </lineage>
</organism>
<dbReference type="Proteomes" id="UP000663879">
    <property type="component" value="Unassembled WGS sequence"/>
</dbReference>
<comment type="caution">
    <text evidence="1">The sequence shown here is derived from an EMBL/GenBank/DDBJ whole genome shotgun (WGS) entry which is preliminary data.</text>
</comment>
<gene>
    <name evidence="1" type="ORF">OXX778_LOCUS9868</name>
</gene>